<keyword evidence="2" id="KW-0472">Membrane</keyword>
<proteinExistence type="predicted"/>
<feature type="transmembrane region" description="Helical" evidence="2">
    <location>
        <begin position="34"/>
        <end position="56"/>
    </location>
</feature>
<feature type="coiled-coil region" evidence="1">
    <location>
        <begin position="64"/>
        <end position="94"/>
    </location>
</feature>
<dbReference type="RefSeq" id="WP_178367691.1">
    <property type="nucleotide sequence ID" value="NZ_JACADJ010000065.1"/>
</dbReference>
<evidence type="ECO:0000256" key="1">
    <source>
        <dbReference type="SAM" id="Coils"/>
    </source>
</evidence>
<name>A0A850SYF8_9BACT</name>
<organism evidence="3 4">
    <name type="scientific">Desulfobacter latus</name>
    <dbReference type="NCBI Taxonomy" id="2292"/>
    <lineage>
        <taxon>Bacteria</taxon>
        <taxon>Pseudomonadati</taxon>
        <taxon>Thermodesulfobacteriota</taxon>
        <taxon>Desulfobacteria</taxon>
        <taxon>Desulfobacterales</taxon>
        <taxon>Desulfobacteraceae</taxon>
        <taxon>Desulfobacter</taxon>
    </lineage>
</organism>
<evidence type="ECO:0000313" key="3">
    <source>
        <dbReference type="EMBL" id="NWH06239.1"/>
    </source>
</evidence>
<dbReference type="AlphaFoldDB" id="A0A850SYF8"/>
<gene>
    <name evidence="3" type="ORF">HXW94_14825</name>
</gene>
<comment type="caution">
    <text evidence="3">The sequence shown here is derived from an EMBL/GenBank/DDBJ whole genome shotgun (WGS) entry which is preliminary data.</text>
</comment>
<reference evidence="3 4" key="1">
    <citation type="submission" date="2020-06" db="EMBL/GenBank/DDBJ databases">
        <title>High-quality draft genome of sulfate reducer Desulfobacter latus type strain AcrS2 isolated from marine sediment.</title>
        <authorList>
            <person name="Hoppe M."/>
            <person name="Larsen C.K."/>
            <person name="Marshall I.P.G."/>
            <person name="Schramm A."/>
            <person name="Marietou A.G."/>
        </authorList>
    </citation>
    <scope>NUCLEOTIDE SEQUENCE [LARGE SCALE GENOMIC DNA]</scope>
    <source>
        <strain evidence="3 4">AcRS2</strain>
    </source>
</reference>
<keyword evidence="2" id="KW-0812">Transmembrane</keyword>
<evidence type="ECO:0000313" key="4">
    <source>
        <dbReference type="Proteomes" id="UP000553343"/>
    </source>
</evidence>
<evidence type="ECO:0000256" key="2">
    <source>
        <dbReference type="SAM" id="Phobius"/>
    </source>
</evidence>
<dbReference type="EMBL" id="JACADJ010000065">
    <property type="protein sequence ID" value="NWH06239.1"/>
    <property type="molecule type" value="Genomic_DNA"/>
</dbReference>
<dbReference type="Proteomes" id="UP000553343">
    <property type="component" value="Unassembled WGS sequence"/>
</dbReference>
<keyword evidence="2" id="KW-1133">Transmembrane helix</keyword>
<accession>A0A850SYF8</accession>
<sequence>MILLMIFYSLIAFKFCSGEYQPSLSNDLVRNYAHWFVYLACMGFFLAIMYVTIYSYQKMVKIMIEKINLQYEELKQKNEELRNASENIKVLKGLLPICSSCKKIRDDKGYWNQIEEYIDKNSEASFSHGICPDCLKKLYPEFVSDD</sequence>
<keyword evidence="1" id="KW-0175">Coiled coil</keyword>
<protein>
    <submittedName>
        <fullName evidence="3">Uncharacterized protein</fullName>
    </submittedName>
</protein>
<keyword evidence="4" id="KW-1185">Reference proteome</keyword>